<reference evidence="1 2" key="2">
    <citation type="submission" date="2020-03" db="EMBL/GenBank/DDBJ databases">
        <authorList>
            <person name="Ichikawa N."/>
            <person name="Kimura A."/>
            <person name="Kitahashi Y."/>
            <person name="Uohara A."/>
        </authorList>
    </citation>
    <scope>NUCLEOTIDE SEQUENCE [LARGE SCALE GENOMIC DNA]</scope>
    <source>
        <strain evidence="1 2">NBRC 108639</strain>
    </source>
</reference>
<organism evidence="1 2">
    <name type="scientific">Phytohabitans houttuyneae</name>
    <dbReference type="NCBI Taxonomy" id="1076126"/>
    <lineage>
        <taxon>Bacteria</taxon>
        <taxon>Bacillati</taxon>
        <taxon>Actinomycetota</taxon>
        <taxon>Actinomycetes</taxon>
        <taxon>Micromonosporales</taxon>
        <taxon>Micromonosporaceae</taxon>
    </lineage>
</organism>
<sequence length="67" mass="7531">MLRANAGAAVELVYHLSAFAENFAELCRAAGRLREAKAAERLLEYVPVPPRRRGHTRVQRGQEGWGR</sequence>
<dbReference type="Proteomes" id="UP000482800">
    <property type="component" value="Unassembled WGS sequence"/>
</dbReference>
<keyword evidence="2" id="KW-1185">Reference proteome</keyword>
<evidence type="ECO:0000313" key="2">
    <source>
        <dbReference type="Proteomes" id="UP000482800"/>
    </source>
</evidence>
<reference evidence="1 2" key="1">
    <citation type="submission" date="2020-03" db="EMBL/GenBank/DDBJ databases">
        <title>Whole genome shotgun sequence of Phytohabitans houttuyneae NBRC 108639.</title>
        <authorList>
            <person name="Komaki H."/>
            <person name="Tamura T."/>
        </authorList>
    </citation>
    <scope>NUCLEOTIDE SEQUENCE [LARGE SCALE GENOMIC DNA]</scope>
    <source>
        <strain evidence="1 2">NBRC 108639</strain>
    </source>
</reference>
<proteinExistence type="predicted"/>
<evidence type="ECO:0000313" key="1">
    <source>
        <dbReference type="EMBL" id="GFJ85228.1"/>
    </source>
</evidence>
<accession>A0A6V8KRH2</accession>
<name>A0A6V8KRH2_9ACTN</name>
<gene>
    <name evidence="1" type="ORF">Phou_094080</name>
</gene>
<dbReference type="AlphaFoldDB" id="A0A6V8KRH2"/>
<protein>
    <submittedName>
        <fullName evidence="1">Uncharacterized protein</fullName>
    </submittedName>
</protein>
<dbReference type="EMBL" id="BLPF01000004">
    <property type="protein sequence ID" value="GFJ85228.1"/>
    <property type="molecule type" value="Genomic_DNA"/>
</dbReference>
<comment type="caution">
    <text evidence="1">The sequence shown here is derived from an EMBL/GenBank/DDBJ whole genome shotgun (WGS) entry which is preliminary data.</text>
</comment>